<gene>
    <name evidence="1" type="ORF">ACFQBT_16905</name>
</gene>
<dbReference type="Proteomes" id="UP001596356">
    <property type="component" value="Unassembled WGS sequence"/>
</dbReference>
<sequence>MFSLDAGLCLSCRHALIRPTKKGTVYLRCGLAATDDRFPRYPRLPVLQCAGFDPAASAR</sequence>
<proteinExistence type="predicted"/>
<keyword evidence="2" id="KW-1185">Reference proteome</keyword>
<name>A0ABW2AXH8_9MICO</name>
<evidence type="ECO:0000313" key="2">
    <source>
        <dbReference type="Proteomes" id="UP001596356"/>
    </source>
</evidence>
<reference evidence="2" key="1">
    <citation type="journal article" date="2019" name="Int. J. Syst. Evol. Microbiol.">
        <title>The Global Catalogue of Microorganisms (GCM) 10K type strain sequencing project: providing services to taxonomists for standard genome sequencing and annotation.</title>
        <authorList>
            <consortium name="The Broad Institute Genomics Platform"/>
            <consortium name="The Broad Institute Genome Sequencing Center for Infectious Disease"/>
            <person name="Wu L."/>
            <person name="Ma J."/>
        </authorList>
    </citation>
    <scope>NUCLEOTIDE SEQUENCE [LARGE SCALE GENOMIC DNA]</scope>
    <source>
        <strain evidence="2">NBRC 106593</strain>
    </source>
</reference>
<evidence type="ECO:0000313" key="1">
    <source>
        <dbReference type="EMBL" id="MFC6715399.1"/>
    </source>
</evidence>
<dbReference type="RefSeq" id="WP_377824484.1">
    <property type="nucleotide sequence ID" value="NZ_JBHSWJ010000002.1"/>
</dbReference>
<comment type="caution">
    <text evidence="1">The sequence shown here is derived from an EMBL/GenBank/DDBJ whole genome shotgun (WGS) entry which is preliminary data.</text>
</comment>
<accession>A0ABW2AXH8</accession>
<dbReference type="EMBL" id="JBHSWJ010000002">
    <property type="protein sequence ID" value="MFC6715399.1"/>
    <property type="molecule type" value="Genomic_DNA"/>
</dbReference>
<organism evidence="1 2">
    <name type="scientific">Branchiibius cervicis</name>
    <dbReference type="NCBI Taxonomy" id="908252"/>
    <lineage>
        <taxon>Bacteria</taxon>
        <taxon>Bacillati</taxon>
        <taxon>Actinomycetota</taxon>
        <taxon>Actinomycetes</taxon>
        <taxon>Micrococcales</taxon>
        <taxon>Dermacoccaceae</taxon>
        <taxon>Branchiibius</taxon>
    </lineage>
</organism>
<protein>
    <submittedName>
        <fullName evidence="1">Uncharacterized protein</fullName>
    </submittedName>
</protein>